<reference evidence="8" key="2">
    <citation type="journal article" date="2021" name="Syst. Appl. Microbiol.">
        <title>Roseomonas hellenica sp. nov., isolated from roots of wild-growing Alkanna tinctoria.</title>
        <authorList>
            <person name="Rat A."/>
            <person name="Naranjo H.D."/>
            <person name="Lebbe L."/>
            <person name="Cnockaert M."/>
            <person name="Krigas N."/>
            <person name="Grigoriadou K."/>
            <person name="Maloupa E."/>
            <person name="Willems A."/>
        </authorList>
    </citation>
    <scope>NUCLEOTIDE SEQUENCE</scope>
    <source>
        <strain evidence="8">LMG 31228</strain>
    </source>
</reference>
<comment type="caution">
    <text evidence="8">The sequence shown here is derived from an EMBL/GenBank/DDBJ whole genome shotgun (WGS) entry which is preliminary data.</text>
</comment>
<reference evidence="8" key="1">
    <citation type="submission" date="2020-01" db="EMBL/GenBank/DDBJ databases">
        <authorList>
            <person name="Rat A."/>
        </authorList>
    </citation>
    <scope>NUCLEOTIDE SEQUENCE</scope>
    <source>
        <strain evidence="8">LMG 31228</strain>
    </source>
</reference>
<feature type="transmembrane region" description="Helical" evidence="7">
    <location>
        <begin position="7"/>
        <end position="24"/>
    </location>
</feature>
<name>A0A9X9XCZ4_9PROT</name>
<evidence type="ECO:0000313" key="9">
    <source>
        <dbReference type="Proteomes" id="UP001138709"/>
    </source>
</evidence>
<organism evidence="8 9">
    <name type="scientific">Neoroseomonas eburnea</name>
    <dbReference type="NCBI Taxonomy" id="1346889"/>
    <lineage>
        <taxon>Bacteria</taxon>
        <taxon>Pseudomonadati</taxon>
        <taxon>Pseudomonadota</taxon>
        <taxon>Alphaproteobacteria</taxon>
        <taxon>Acetobacterales</taxon>
        <taxon>Acetobacteraceae</taxon>
        <taxon>Neoroseomonas</taxon>
    </lineage>
</organism>
<comment type="subcellular location">
    <subcellularLocation>
        <location evidence="1">Cell membrane</location>
        <topology evidence="1">Multi-pass membrane protein</topology>
    </subcellularLocation>
</comment>
<dbReference type="PIRSF" id="PIRSF019239">
    <property type="entry name" value="MrpE"/>
    <property type="match status" value="1"/>
</dbReference>
<dbReference type="Proteomes" id="UP001138709">
    <property type="component" value="Unassembled WGS sequence"/>
</dbReference>
<evidence type="ECO:0000256" key="6">
    <source>
        <dbReference type="ARBA" id="ARBA00023136"/>
    </source>
</evidence>
<gene>
    <name evidence="8" type="ORF">GXW74_13875</name>
</gene>
<evidence type="ECO:0000256" key="4">
    <source>
        <dbReference type="ARBA" id="ARBA00022692"/>
    </source>
</evidence>
<evidence type="ECO:0000256" key="1">
    <source>
        <dbReference type="ARBA" id="ARBA00004651"/>
    </source>
</evidence>
<protein>
    <submittedName>
        <fullName evidence="8">Na+/H+ antiporter subunit E</fullName>
    </submittedName>
</protein>
<dbReference type="GO" id="GO:0008324">
    <property type="term" value="F:monoatomic cation transmembrane transporter activity"/>
    <property type="evidence" value="ECO:0007669"/>
    <property type="project" value="InterPro"/>
</dbReference>
<dbReference type="Pfam" id="PF01899">
    <property type="entry name" value="MNHE"/>
    <property type="match status" value="1"/>
</dbReference>
<dbReference type="EMBL" id="JAAEDL010000012">
    <property type="protein sequence ID" value="MBR0681580.1"/>
    <property type="molecule type" value="Genomic_DNA"/>
</dbReference>
<keyword evidence="5 7" id="KW-1133">Transmembrane helix</keyword>
<sequence length="163" mass="17801">MRRRLPTCVATLGLFAMWLLLTGNVSPGSLLLGAVLAIAGSAALAALAPPKLSLRRLSSVPGLLRDILVEIVRSNNAVARIILRPGGAKTRRSGFVRVPLDMRSPYGLAALACILTATPGTVWVEYDSSDGTMLLHVLDLIDEEAWVRIVKDRWERRLMEIFE</sequence>
<evidence type="ECO:0000256" key="5">
    <source>
        <dbReference type="ARBA" id="ARBA00022989"/>
    </source>
</evidence>
<keyword evidence="6 7" id="KW-0472">Membrane</keyword>
<dbReference type="PANTHER" id="PTHR34584">
    <property type="entry name" value="NA(+)/H(+) ANTIPORTER SUBUNIT E1"/>
    <property type="match status" value="1"/>
</dbReference>
<evidence type="ECO:0000256" key="7">
    <source>
        <dbReference type="SAM" id="Phobius"/>
    </source>
</evidence>
<evidence type="ECO:0000256" key="3">
    <source>
        <dbReference type="ARBA" id="ARBA00022475"/>
    </source>
</evidence>
<dbReference type="RefSeq" id="WP_338148233.1">
    <property type="nucleotide sequence ID" value="NZ_JAAEDL010000012.1"/>
</dbReference>
<keyword evidence="9" id="KW-1185">Reference proteome</keyword>
<comment type="similarity">
    <text evidence="2">Belongs to the CPA3 antiporters (TC 2.A.63) subunit E family.</text>
</comment>
<dbReference type="GO" id="GO:0005886">
    <property type="term" value="C:plasma membrane"/>
    <property type="evidence" value="ECO:0007669"/>
    <property type="project" value="UniProtKB-SubCell"/>
</dbReference>
<dbReference type="AlphaFoldDB" id="A0A9X9XCZ4"/>
<proteinExistence type="inferred from homology"/>
<keyword evidence="4 7" id="KW-0812">Transmembrane</keyword>
<accession>A0A9X9XCZ4</accession>
<evidence type="ECO:0000313" key="8">
    <source>
        <dbReference type="EMBL" id="MBR0681580.1"/>
    </source>
</evidence>
<keyword evidence="3" id="KW-1003">Cell membrane</keyword>
<evidence type="ECO:0000256" key="2">
    <source>
        <dbReference type="ARBA" id="ARBA00006228"/>
    </source>
</evidence>
<feature type="transmembrane region" description="Helical" evidence="7">
    <location>
        <begin position="30"/>
        <end position="48"/>
    </location>
</feature>
<dbReference type="PANTHER" id="PTHR34584:SF1">
    <property type="entry name" value="NA(+)_H(+) ANTIPORTER SUBUNIT E1"/>
    <property type="match status" value="1"/>
</dbReference>
<dbReference type="InterPro" id="IPR002758">
    <property type="entry name" value="Cation_antiport_E"/>
</dbReference>
<dbReference type="NCBIfam" id="NF006520">
    <property type="entry name" value="PRK08965.1-4"/>
    <property type="match status" value="1"/>
</dbReference>